<proteinExistence type="predicted"/>
<dbReference type="InterPro" id="IPR036271">
    <property type="entry name" value="Tet_transcr_reg_TetR-rel_C_sf"/>
</dbReference>
<dbReference type="AlphaFoldDB" id="A0A0A0JKA6"/>
<dbReference type="EMBL" id="AVPK01000004">
    <property type="protein sequence ID" value="KGN37875.1"/>
    <property type="molecule type" value="Genomic_DNA"/>
</dbReference>
<dbReference type="STRING" id="1385521.N803_12505"/>
<gene>
    <name evidence="1" type="ORF">N803_12505</name>
</gene>
<evidence type="ECO:0000313" key="1">
    <source>
        <dbReference type="EMBL" id="KGN37875.1"/>
    </source>
</evidence>
<protein>
    <submittedName>
        <fullName evidence="1">Uncharacterized protein</fullName>
    </submittedName>
</protein>
<keyword evidence="2" id="KW-1185">Reference proteome</keyword>
<sequence>MAHGMANWSAVFGLVSFALFPAYGPLSAPEELFDDQVRAITCLLGLART</sequence>
<organism evidence="1 2">
    <name type="scientific">Knoellia subterranea KCTC 19937</name>
    <dbReference type="NCBI Taxonomy" id="1385521"/>
    <lineage>
        <taxon>Bacteria</taxon>
        <taxon>Bacillati</taxon>
        <taxon>Actinomycetota</taxon>
        <taxon>Actinomycetes</taxon>
        <taxon>Micrococcales</taxon>
        <taxon>Intrasporangiaceae</taxon>
        <taxon>Knoellia</taxon>
    </lineage>
</organism>
<dbReference type="Proteomes" id="UP000030011">
    <property type="component" value="Unassembled WGS sequence"/>
</dbReference>
<comment type="caution">
    <text evidence="1">The sequence shown here is derived from an EMBL/GenBank/DDBJ whole genome shotgun (WGS) entry which is preliminary data.</text>
</comment>
<dbReference type="SUPFAM" id="SSF48498">
    <property type="entry name" value="Tetracyclin repressor-like, C-terminal domain"/>
    <property type="match status" value="1"/>
</dbReference>
<dbReference type="Gene3D" id="1.10.357.10">
    <property type="entry name" value="Tetracycline Repressor, domain 2"/>
    <property type="match status" value="1"/>
</dbReference>
<evidence type="ECO:0000313" key="2">
    <source>
        <dbReference type="Proteomes" id="UP000030011"/>
    </source>
</evidence>
<dbReference type="RefSeq" id="WP_156969712.1">
    <property type="nucleotide sequence ID" value="NZ_AVPK01000004.1"/>
</dbReference>
<reference evidence="1 2" key="1">
    <citation type="submission" date="2013-08" db="EMBL/GenBank/DDBJ databases">
        <title>The genome sequence of Knoellia subterranea.</title>
        <authorList>
            <person name="Zhu W."/>
            <person name="Wang G."/>
        </authorList>
    </citation>
    <scope>NUCLEOTIDE SEQUENCE [LARGE SCALE GENOMIC DNA]</scope>
    <source>
        <strain evidence="1 2">KCTC 19937</strain>
    </source>
</reference>
<name>A0A0A0JKA6_9MICO</name>
<accession>A0A0A0JKA6</accession>
<dbReference type="OrthoDB" id="3210322at2"/>